<dbReference type="AlphaFoldDB" id="A0A9D2BHN1"/>
<feature type="region of interest" description="Disordered" evidence="1">
    <location>
        <begin position="73"/>
        <end position="92"/>
    </location>
</feature>
<gene>
    <name evidence="2" type="ORF">H9734_02940</name>
</gene>
<evidence type="ECO:0000313" key="3">
    <source>
        <dbReference type="Proteomes" id="UP000886890"/>
    </source>
</evidence>
<protein>
    <submittedName>
        <fullName evidence="2">Uncharacterized protein</fullName>
    </submittedName>
</protein>
<comment type="caution">
    <text evidence="2">The sequence shown here is derived from an EMBL/GenBank/DDBJ whole genome shotgun (WGS) entry which is preliminary data.</text>
</comment>
<evidence type="ECO:0000256" key="1">
    <source>
        <dbReference type="SAM" id="MobiDB-lite"/>
    </source>
</evidence>
<reference evidence="2" key="2">
    <citation type="submission" date="2021-04" db="EMBL/GenBank/DDBJ databases">
        <authorList>
            <person name="Gilroy R."/>
        </authorList>
    </citation>
    <scope>NUCLEOTIDE SEQUENCE</scope>
    <source>
        <strain evidence="2">CHK183-1962</strain>
    </source>
</reference>
<dbReference type="EMBL" id="DXEK01000048">
    <property type="protein sequence ID" value="HIX76541.1"/>
    <property type="molecule type" value="Genomic_DNA"/>
</dbReference>
<proteinExistence type="predicted"/>
<accession>A0A9D2BHN1</accession>
<organism evidence="2 3">
    <name type="scientific">Candidatus Fusicatenibacter merdavium</name>
    <dbReference type="NCBI Taxonomy" id="2838600"/>
    <lineage>
        <taxon>Bacteria</taxon>
        <taxon>Bacillati</taxon>
        <taxon>Bacillota</taxon>
        <taxon>Clostridia</taxon>
        <taxon>Lachnospirales</taxon>
        <taxon>Lachnospiraceae</taxon>
        <taxon>Fusicatenibacter</taxon>
    </lineage>
</organism>
<evidence type="ECO:0000313" key="2">
    <source>
        <dbReference type="EMBL" id="HIX76541.1"/>
    </source>
</evidence>
<sequence>MAYSWPNEIGEEWEDREWNILKSWYSGEILQAQEAVEKACDELDYEGSWIYDEYPDRDRMEREQMKIQKRLEQNRPGELRLPDGNTVEASDRRPGKIEELLQVLWYNEVFRRRWRRRKCRGRCR</sequence>
<name>A0A9D2BHN1_9FIRM</name>
<dbReference type="Proteomes" id="UP000886890">
    <property type="component" value="Unassembled WGS sequence"/>
</dbReference>
<reference evidence="2" key="1">
    <citation type="journal article" date="2021" name="PeerJ">
        <title>Extensive microbial diversity within the chicken gut microbiome revealed by metagenomics and culture.</title>
        <authorList>
            <person name="Gilroy R."/>
            <person name="Ravi A."/>
            <person name="Getino M."/>
            <person name="Pursley I."/>
            <person name="Horton D.L."/>
            <person name="Alikhan N.F."/>
            <person name="Baker D."/>
            <person name="Gharbi K."/>
            <person name="Hall N."/>
            <person name="Watson M."/>
            <person name="Adriaenssens E.M."/>
            <person name="Foster-Nyarko E."/>
            <person name="Jarju S."/>
            <person name="Secka A."/>
            <person name="Antonio M."/>
            <person name="Oren A."/>
            <person name="Chaudhuri R.R."/>
            <person name="La Ragione R."/>
            <person name="Hildebrand F."/>
            <person name="Pallen M.J."/>
        </authorList>
    </citation>
    <scope>NUCLEOTIDE SEQUENCE</scope>
    <source>
        <strain evidence="2">CHK183-1962</strain>
    </source>
</reference>